<dbReference type="EMBL" id="CP030843">
    <property type="protein sequence ID" value="AXC16168.1"/>
    <property type="molecule type" value="Genomic_DNA"/>
</dbReference>
<dbReference type="KEGG" id="abas:ACPOL_6964"/>
<name>A0A2Z5GB02_9BACT</name>
<accession>A0A2Z5GB02</accession>
<keyword evidence="1" id="KW-0614">Plasmid</keyword>
<organism evidence="1 2">
    <name type="scientific">Acidisarcina polymorpha</name>
    <dbReference type="NCBI Taxonomy" id="2211140"/>
    <lineage>
        <taxon>Bacteria</taxon>
        <taxon>Pseudomonadati</taxon>
        <taxon>Acidobacteriota</taxon>
        <taxon>Terriglobia</taxon>
        <taxon>Terriglobales</taxon>
        <taxon>Acidobacteriaceae</taxon>
        <taxon>Acidisarcina</taxon>
    </lineage>
</organism>
<keyword evidence="2" id="KW-1185">Reference proteome</keyword>
<protein>
    <submittedName>
        <fullName evidence="1">Uncharacterized protein</fullName>
    </submittedName>
</protein>
<proteinExistence type="predicted"/>
<reference evidence="1 2" key="1">
    <citation type="journal article" date="2018" name="Front. Microbiol.">
        <title>Hydrolytic Capabilities as a Key to Environmental Success: Chitinolytic and Cellulolytic Acidobacteria From Acidic Sub-arctic Soils and Boreal Peatlands.</title>
        <authorList>
            <person name="Belova S.E."/>
            <person name="Ravin N.V."/>
            <person name="Pankratov T.A."/>
            <person name="Rakitin A.L."/>
            <person name="Ivanova A.A."/>
            <person name="Beletsky A.V."/>
            <person name="Mardanov A.V."/>
            <person name="Sinninghe Damste J.S."/>
            <person name="Dedysh S.N."/>
        </authorList>
    </citation>
    <scope>NUCLEOTIDE SEQUENCE [LARGE SCALE GENOMIC DNA]</scope>
    <source>
        <strain evidence="1 2">SBC82</strain>
        <plasmid evidence="2">pacpol4</plasmid>
    </source>
</reference>
<dbReference type="AlphaFoldDB" id="A0A2Z5GB02"/>
<gene>
    <name evidence="1" type="ORF">ACPOL_6964</name>
</gene>
<geneLocation type="plasmid" evidence="2">
    <name>pacpol4</name>
</geneLocation>
<sequence>MESTWIVARIAGIGLSKGARETRVTPKGSGSFLALRGRD</sequence>
<evidence type="ECO:0000313" key="1">
    <source>
        <dbReference type="EMBL" id="AXC16168.1"/>
    </source>
</evidence>
<dbReference type="Proteomes" id="UP000253606">
    <property type="component" value="Plasmid pACPOL4"/>
</dbReference>
<evidence type="ECO:0000313" key="2">
    <source>
        <dbReference type="Proteomes" id="UP000253606"/>
    </source>
</evidence>